<evidence type="ECO:0000256" key="7">
    <source>
        <dbReference type="SAM" id="MobiDB-lite"/>
    </source>
</evidence>
<organism evidence="8 9">
    <name type="scientific">Geodia barretti</name>
    <name type="common">Barrett's horny sponge</name>
    <dbReference type="NCBI Taxonomy" id="519541"/>
    <lineage>
        <taxon>Eukaryota</taxon>
        <taxon>Metazoa</taxon>
        <taxon>Porifera</taxon>
        <taxon>Demospongiae</taxon>
        <taxon>Heteroscleromorpha</taxon>
        <taxon>Tetractinellida</taxon>
        <taxon>Astrophorina</taxon>
        <taxon>Geodiidae</taxon>
        <taxon>Geodia</taxon>
    </lineage>
</organism>
<dbReference type="InterPro" id="IPR016024">
    <property type="entry name" value="ARM-type_fold"/>
</dbReference>
<keyword evidence="3" id="KW-1000">Mitochondrion outer membrane</keyword>
<dbReference type="AlphaFoldDB" id="A0AA35RG77"/>
<dbReference type="GO" id="GO:0005741">
    <property type="term" value="C:mitochondrial outer membrane"/>
    <property type="evidence" value="ECO:0007669"/>
    <property type="project" value="UniProtKB-SubCell"/>
</dbReference>
<dbReference type="GO" id="GO:0046872">
    <property type="term" value="F:metal ion binding"/>
    <property type="evidence" value="ECO:0007669"/>
    <property type="project" value="InterPro"/>
</dbReference>
<keyword evidence="3" id="KW-0472">Membrane</keyword>
<sequence>MDVLKVVQQLRDLAADPQNRATIVRDQGCLPGLVIFLDNDNPDVVLTALEALFYLAQVPSNRPLMKNEMGLLISVRRIINRQQSLHELKSSAQKVHDLLIHPSGSARPSSHSRHGASRSNSFLGSSNRRAKTIILQVEGLNDEESRLMIEERLLTVRGVISFTFNMPRHRCVVRVRSDIKPEVLCRAVESSGTFGAQQVVKSERGEEKLLAFGPGSPAKGGKENTPVKMPEYLPEGTETDKTDDKVV</sequence>
<proteinExistence type="predicted"/>
<evidence type="ECO:0000256" key="6">
    <source>
        <dbReference type="PROSITE-ProRule" id="PRU00259"/>
    </source>
</evidence>
<keyword evidence="9" id="KW-1185">Reference proteome</keyword>
<accession>A0AA35RG77</accession>
<keyword evidence="3" id="KW-0496">Mitochondrion</keyword>
<reference evidence="8" key="1">
    <citation type="submission" date="2023-03" db="EMBL/GenBank/DDBJ databases">
        <authorList>
            <person name="Steffen K."/>
            <person name="Cardenas P."/>
        </authorList>
    </citation>
    <scope>NUCLEOTIDE SEQUENCE</scope>
</reference>
<gene>
    <name evidence="8" type="ORF">GBAR_LOCUS6975</name>
</gene>
<dbReference type="SMART" id="SM00185">
    <property type="entry name" value="ARM"/>
    <property type="match status" value="1"/>
</dbReference>
<name>A0AA35RG77_GEOBA</name>
<evidence type="ECO:0000313" key="8">
    <source>
        <dbReference type="EMBL" id="CAI8010624.1"/>
    </source>
</evidence>
<dbReference type="Gene3D" id="1.25.10.10">
    <property type="entry name" value="Leucine-rich Repeat Variant"/>
    <property type="match status" value="1"/>
</dbReference>
<dbReference type="SUPFAM" id="SSF48371">
    <property type="entry name" value="ARM repeat"/>
    <property type="match status" value="1"/>
</dbReference>
<feature type="compositionally biased region" description="Basic and acidic residues" evidence="7">
    <location>
        <begin position="238"/>
        <end position="247"/>
    </location>
</feature>
<evidence type="ECO:0000256" key="3">
    <source>
        <dbReference type="ARBA" id="ARBA00022787"/>
    </source>
</evidence>
<protein>
    <recommendedName>
        <fullName evidence="2">Armadillo repeat-containing protein 1</fullName>
    </recommendedName>
</protein>
<evidence type="ECO:0000256" key="1">
    <source>
        <dbReference type="ARBA" id="ARBA00004294"/>
    </source>
</evidence>
<comment type="function">
    <text evidence="4">In association with mitochondrial contact site and cristae organizing system (MICOS) complex components and mitochondrial outer membrane sorting assembly machinery (SAM) complex components may regulate mitochondrial dynamics playing a role in determining mitochondrial length, distribution and motility.</text>
</comment>
<comment type="caution">
    <text evidence="8">The sequence shown here is derived from an EMBL/GenBank/DDBJ whole genome shotgun (WGS) entry which is preliminary data.</text>
</comment>
<dbReference type="InterPro" id="IPR016617">
    <property type="entry name" value="ARMC1"/>
</dbReference>
<evidence type="ECO:0000256" key="4">
    <source>
        <dbReference type="ARBA" id="ARBA00023764"/>
    </source>
</evidence>
<evidence type="ECO:0000256" key="2">
    <source>
        <dbReference type="ARBA" id="ARBA00013732"/>
    </source>
</evidence>
<dbReference type="EMBL" id="CASHTH010001049">
    <property type="protein sequence ID" value="CAI8010624.1"/>
    <property type="molecule type" value="Genomic_DNA"/>
</dbReference>
<comment type="subunit">
    <text evidence="5">Interacts with mitochondrial contact site and cristae organizing system (MICOS) complex components IMMT/MIC60 and MICOS10/MIC10. Interacts with mitochondrial outer membrane sorting assembly machinery (SAM) complex components SAMM50 and MTX1.</text>
</comment>
<comment type="subcellular location">
    <subcellularLocation>
        <location evidence="1">Mitochondrion outer membrane</location>
    </subcellularLocation>
</comment>
<dbReference type="SUPFAM" id="SSF55008">
    <property type="entry name" value="HMA, heavy metal-associated domain"/>
    <property type="match status" value="1"/>
</dbReference>
<dbReference type="InterPro" id="IPR011989">
    <property type="entry name" value="ARM-like"/>
</dbReference>
<dbReference type="Pfam" id="PF00514">
    <property type="entry name" value="Arm"/>
    <property type="match status" value="1"/>
</dbReference>
<dbReference type="InterPro" id="IPR036163">
    <property type="entry name" value="HMA_dom_sf"/>
</dbReference>
<evidence type="ECO:0000256" key="5">
    <source>
        <dbReference type="ARBA" id="ARBA00046478"/>
    </source>
</evidence>
<dbReference type="InterPro" id="IPR000225">
    <property type="entry name" value="Armadillo"/>
</dbReference>
<dbReference type="PROSITE" id="PS50176">
    <property type="entry name" value="ARM_REPEAT"/>
    <property type="match status" value="1"/>
</dbReference>
<dbReference type="PANTHER" id="PTHR46840">
    <property type="entry name" value="ARMADILLO REPEAT-CONTAINING PROTEIN 1"/>
    <property type="match status" value="1"/>
</dbReference>
<feature type="repeat" description="ARM" evidence="6">
    <location>
        <begin position="28"/>
        <end position="70"/>
    </location>
</feature>
<feature type="region of interest" description="Disordered" evidence="7">
    <location>
        <begin position="101"/>
        <end position="123"/>
    </location>
</feature>
<dbReference type="PANTHER" id="PTHR46840:SF2">
    <property type="entry name" value="ARMADILLO REPEAT-CONTAINING PROTEIN 1"/>
    <property type="match status" value="1"/>
</dbReference>
<evidence type="ECO:0000313" key="9">
    <source>
        <dbReference type="Proteomes" id="UP001174909"/>
    </source>
</evidence>
<dbReference type="Proteomes" id="UP001174909">
    <property type="component" value="Unassembled WGS sequence"/>
</dbReference>
<feature type="region of interest" description="Disordered" evidence="7">
    <location>
        <begin position="205"/>
        <end position="247"/>
    </location>
</feature>